<dbReference type="PANTHER" id="PTHR35372:SF2">
    <property type="entry name" value="SF3 HELICASE DOMAIN-CONTAINING PROTEIN"/>
    <property type="match status" value="1"/>
</dbReference>
<dbReference type="Proteomes" id="UP001211065">
    <property type="component" value="Unassembled WGS sequence"/>
</dbReference>
<comment type="caution">
    <text evidence="3">The sequence shown here is derived from an EMBL/GenBank/DDBJ whole genome shotgun (WGS) entry which is preliminary data.</text>
</comment>
<dbReference type="EMBL" id="JADGJW010000410">
    <property type="protein sequence ID" value="KAJ3217789.1"/>
    <property type="molecule type" value="Genomic_DNA"/>
</dbReference>
<name>A0AAD5XZ12_9FUNG</name>
<dbReference type="InterPro" id="IPR014818">
    <property type="entry name" value="Phage/plasmid_primase_P4_C"/>
</dbReference>
<dbReference type="InterPro" id="IPR051620">
    <property type="entry name" value="ORF904-like_C"/>
</dbReference>
<feature type="domain" description="Bacteriophage/plasmid primase P4 C-terminal" evidence="2">
    <location>
        <begin position="60"/>
        <end position="132"/>
    </location>
</feature>
<feature type="non-terminal residue" evidence="3">
    <location>
        <position position="410"/>
    </location>
</feature>
<protein>
    <recommendedName>
        <fullName evidence="2">Bacteriophage/plasmid primase P4 C-terminal domain-containing protein</fullName>
    </recommendedName>
</protein>
<gene>
    <name evidence="3" type="ORF">HK099_005357</name>
</gene>
<accession>A0AAD5XZ12</accession>
<dbReference type="PANTHER" id="PTHR35372">
    <property type="entry name" value="ATP BINDING PROTEIN-RELATED"/>
    <property type="match status" value="1"/>
</dbReference>
<evidence type="ECO:0000259" key="2">
    <source>
        <dbReference type="Pfam" id="PF08706"/>
    </source>
</evidence>
<evidence type="ECO:0000313" key="4">
    <source>
        <dbReference type="Proteomes" id="UP001211065"/>
    </source>
</evidence>
<evidence type="ECO:0000313" key="3">
    <source>
        <dbReference type="EMBL" id="KAJ3217789.1"/>
    </source>
</evidence>
<keyword evidence="1" id="KW-0378">Hydrolase</keyword>
<evidence type="ECO:0000256" key="1">
    <source>
        <dbReference type="ARBA" id="ARBA00022801"/>
    </source>
</evidence>
<dbReference type="Pfam" id="PF08706">
    <property type="entry name" value="D5_N"/>
    <property type="match status" value="1"/>
</dbReference>
<keyword evidence="4" id="KW-1185">Reference proteome</keyword>
<dbReference type="GO" id="GO:0016787">
    <property type="term" value="F:hydrolase activity"/>
    <property type="evidence" value="ECO:0007669"/>
    <property type="project" value="UniProtKB-KW"/>
</dbReference>
<reference evidence="3" key="1">
    <citation type="submission" date="2020-05" db="EMBL/GenBank/DDBJ databases">
        <title>Phylogenomic resolution of chytrid fungi.</title>
        <authorList>
            <person name="Stajich J.E."/>
            <person name="Amses K."/>
            <person name="Simmons R."/>
            <person name="Seto K."/>
            <person name="Myers J."/>
            <person name="Bonds A."/>
            <person name="Quandt C.A."/>
            <person name="Barry K."/>
            <person name="Liu P."/>
            <person name="Grigoriev I."/>
            <person name="Longcore J.E."/>
            <person name="James T.Y."/>
        </authorList>
    </citation>
    <scope>NUCLEOTIDE SEQUENCE</scope>
    <source>
        <strain evidence="3">JEL0476</strain>
    </source>
</reference>
<sequence>QKQHAQKDNAQTLLNLDRIFTQVQNFYNEKAEKSKYELKLLTNIQNLIIILNGVKLKDDIIKEAKRYYQELGFKSKLNSKAFLVPFLNGVFDLNKKEFRPAIKQDYVNLTFNFDYDPNVFNPKVSTFIEQILSNKKIRDFVLKEFSKCLNGNIPNTKFLIFIGNGANGKSQLLNLMKLTIGEFGEKMESTLLTRKRNNPNETSTEKLKLLNKRFAFLSEPEDGEKFNIGLLKELTGSEEIVARGLYSSPDMKECFIKFYHNEEFYKQSIFRKLKLKTFINTQNQKNTTVIIGDWSKTNMKHQVPTKGKGFREMFKKAGFNVFLCNEFLTSSICPGCKKRSIETFKYRKSPRPWINRFEKVHGLLHCKSEKCQLPDGKNRLWNRDDVATMNIRSVVESYIIDGCRPKHLCK</sequence>
<dbReference type="AlphaFoldDB" id="A0AAD5XZ12"/>
<organism evidence="3 4">
    <name type="scientific">Clydaea vesicula</name>
    <dbReference type="NCBI Taxonomy" id="447962"/>
    <lineage>
        <taxon>Eukaryota</taxon>
        <taxon>Fungi</taxon>
        <taxon>Fungi incertae sedis</taxon>
        <taxon>Chytridiomycota</taxon>
        <taxon>Chytridiomycota incertae sedis</taxon>
        <taxon>Chytridiomycetes</taxon>
        <taxon>Lobulomycetales</taxon>
        <taxon>Lobulomycetaceae</taxon>
        <taxon>Clydaea</taxon>
    </lineage>
</organism>
<proteinExistence type="predicted"/>